<sequence length="67" mass="7118">MLDRAAELLGQGPFKVLERWQGVYAASSQQPFLIAPLSSRATAVTVTSGIGMIISFGLAQKVLAEIL</sequence>
<protein>
    <submittedName>
        <fullName evidence="1">Oxidoreductase</fullName>
        <ecNumber evidence="1">1.1.1.-</ecNumber>
    </submittedName>
</protein>
<dbReference type="STRING" id="288705.RSal33209_2177"/>
<dbReference type="Proteomes" id="UP000002007">
    <property type="component" value="Chromosome"/>
</dbReference>
<dbReference type="AlphaFoldDB" id="A9WSX1"/>
<accession>A9WSX1</accession>
<dbReference type="HOGENOM" id="CLU_2809416_0_0_11"/>
<evidence type="ECO:0000313" key="1">
    <source>
        <dbReference type="EMBL" id="ABY23909.1"/>
    </source>
</evidence>
<keyword evidence="1" id="KW-0560">Oxidoreductase</keyword>
<gene>
    <name evidence="1" type="ordered locus">RSal33209_2177</name>
</gene>
<dbReference type="eggNOG" id="COG0665">
    <property type="taxonomic scope" value="Bacteria"/>
</dbReference>
<dbReference type="EC" id="1.1.1.-" evidence="1"/>
<evidence type="ECO:0000313" key="2">
    <source>
        <dbReference type="Proteomes" id="UP000002007"/>
    </source>
</evidence>
<dbReference type="RefSeq" id="WP_012245575.1">
    <property type="nucleotide sequence ID" value="NC_010168.1"/>
</dbReference>
<keyword evidence="2" id="KW-1185">Reference proteome</keyword>
<name>A9WSX1_RENSM</name>
<dbReference type="KEGG" id="rsa:RSal33209_2177"/>
<organism evidence="1 2">
    <name type="scientific">Renibacterium salmoninarum (strain ATCC 33209 / DSM 20767 / JCM 11484 / NBRC 15589 / NCIMB 2235)</name>
    <dbReference type="NCBI Taxonomy" id="288705"/>
    <lineage>
        <taxon>Bacteria</taxon>
        <taxon>Bacillati</taxon>
        <taxon>Actinomycetota</taxon>
        <taxon>Actinomycetes</taxon>
        <taxon>Micrococcales</taxon>
        <taxon>Micrococcaceae</taxon>
        <taxon>Renibacterium</taxon>
    </lineage>
</organism>
<dbReference type="GO" id="GO:0016491">
    <property type="term" value="F:oxidoreductase activity"/>
    <property type="evidence" value="ECO:0007669"/>
    <property type="project" value="UniProtKB-KW"/>
</dbReference>
<dbReference type="EMBL" id="CP000910">
    <property type="protein sequence ID" value="ABY23909.1"/>
    <property type="molecule type" value="Genomic_DNA"/>
</dbReference>
<proteinExistence type="predicted"/>
<reference evidence="2" key="1">
    <citation type="journal article" date="2008" name="J. Bacteriol.">
        <title>Genome sequence of the fish pathogen Renibacterium salmoninarum suggests reductive evolution away from an environmental Arthrobacter ancestor.</title>
        <authorList>
            <person name="Wiens G.D."/>
            <person name="Rockey D.D."/>
            <person name="Wu Z."/>
            <person name="Chang J."/>
            <person name="Levy R."/>
            <person name="Crane S."/>
            <person name="Chen D.S."/>
            <person name="Capri G.R."/>
            <person name="Burnett J.R."/>
            <person name="Sudheesh P.S."/>
            <person name="Schipma M.J."/>
            <person name="Burd H."/>
            <person name="Bhattacharyya A."/>
            <person name="Rhodes L.D."/>
            <person name="Kaul R."/>
            <person name="Strom M.S."/>
        </authorList>
    </citation>
    <scope>NUCLEOTIDE SEQUENCE [LARGE SCALE GENOMIC DNA]</scope>
    <source>
        <strain evidence="2">ATCC 33209 / DSM 20767 / JCM 11484 / NBRC 15589 / NCIMB 2235</strain>
    </source>
</reference>